<feature type="domain" description="C2H2-type" evidence="10">
    <location>
        <begin position="257"/>
        <end position="287"/>
    </location>
</feature>
<feature type="domain" description="C2H2-type" evidence="10">
    <location>
        <begin position="36"/>
        <end position="65"/>
    </location>
</feature>
<evidence type="ECO:0000256" key="9">
    <source>
        <dbReference type="SAM" id="MobiDB-lite"/>
    </source>
</evidence>
<evidence type="ECO:0000256" key="6">
    <source>
        <dbReference type="ARBA" id="ARBA00023125"/>
    </source>
</evidence>
<keyword evidence="7" id="KW-0539">Nucleus</keyword>
<dbReference type="InterPro" id="IPR050589">
    <property type="entry name" value="Ikaros_C2H2-ZF"/>
</dbReference>
<evidence type="ECO:0000313" key="12">
    <source>
        <dbReference type="RefSeq" id="XP_011309346.1"/>
    </source>
</evidence>
<name>A0A9R1U6X3_9HYME</name>
<dbReference type="Gene3D" id="3.30.160.60">
    <property type="entry name" value="Classic Zinc Finger"/>
    <property type="match status" value="8"/>
</dbReference>
<gene>
    <name evidence="12" type="primary">LOC105270226</name>
</gene>
<keyword evidence="3" id="KW-0677">Repeat</keyword>
<feature type="domain" description="C2H2-type" evidence="10">
    <location>
        <begin position="114"/>
        <end position="143"/>
    </location>
</feature>
<evidence type="ECO:0000259" key="10">
    <source>
        <dbReference type="PROSITE" id="PS50157"/>
    </source>
</evidence>
<organism evidence="11 12">
    <name type="scientific">Fopius arisanus</name>
    <dbReference type="NCBI Taxonomy" id="64838"/>
    <lineage>
        <taxon>Eukaryota</taxon>
        <taxon>Metazoa</taxon>
        <taxon>Ecdysozoa</taxon>
        <taxon>Arthropoda</taxon>
        <taxon>Hexapoda</taxon>
        <taxon>Insecta</taxon>
        <taxon>Pterygota</taxon>
        <taxon>Neoptera</taxon>
        <taxon>Endopterygota</taxon>
        <taxon>Hymenoptera</taxon>
        <taxon>Apocrita</taxon>
        <taxon>Ichneumonoidea</taxon>
        <taxon>Braconidae</taxon>
        <taxon>Opiinae</taxon>
        <taxon>Fopius</taxon>
    </lineage>
</organism>
<evidence type="ECO:0000256" key="1">
    <source>
        <dbReference type="ARBA" id="ARBA00004123"/>
    </source>
</evidence>
<dbReference type="GO" id="GO:0003700">
    <property type="term" value="F:DNA-binding transcription factor activity"/>
    <property type="evidence" value="ECO:0007669"/>
    <property type="project" value="TreeGrafter"/>
</dbReference>
<protein>
    <submittedName>
        <fullName evidence="12">Transcription factor IIIA isoform X1</fullName>
    </submittedName>
</protein>
<feature type="domain" description="C2H2-type" evidence="10">
    <location>
        <begin position="203"/>
        <end position="231"/>
    </location>
</feature>
<dbReference type="AlphaFoldDB" id="A0A9R1U6X3"/>
<evidence type="ECO:0000256" key="5">
    <source>
        <dbReference type="ARBA" id="ARBA00022833"/>
    </source>
</evidence>
<evidence type="ECO:0000256" key="8">
    <source>
        <dbReference type="PROSITE-ProRule" id="PRU00042"/>
    </source>
</evidence>
<comment type="subcellular location">
    <subcellularLocation>
        <location evidence="1">Nucleus</location>
    </subcellularLocation>
</comment>
<dbReference type="GO" id="GO:0005634">
    <property type="term" value="C:nucleus"/>
    <property type="evidence" value="ECO:0007669"/>
    <property type="project" value="UniProtKB-SubCell"/>
</dbReference>
<feature type="region of interest" description="Disordered" evidence="9">
    <location>
        <begin position="1"/>
        <end position="26"/>
    </location>
</feature>
<keyword evidence="4 8" id="KW-0863">Zinc-finger</keyword>
<dbReference type="FunFam" id="3.30.160.60:FF:001500">
    <property type="entry name" value="Zinc finger protein 292"/>
    <property type="match status" value="1"/>
</dbReference>
<keyword evidence="11" id="KW-1185">Reference proteome</keyword>
<dbReference type="KEGG" id="fas:105270226"/>
<reference evidence="12" key="1">
    <citation type="submission" date="2025-08" db="UniProtKB">
        <authorList>
            <consortium name="RefSeq"/>
        </authorList>
    </citation>
    <scope>IDENTIFICATION</scope>
    <source>
        <strain evidence="12">USDA-PBARC FA_bdor</strain>
        <tissue evidence="12">Whole organism</tissue>
    </source>
</reference>
<dbReference type="GO" id="GO:0008270">
    <property type="term" value="F:zinc ion binding"/>
    <property type="evidence" value="ECO:0007669"/>
    <property type="project" value="UniProtKB-KW"/>
</dbReference>
<evidence type="ECO:0000256" key="7">
    <source>
        <dbReference type="ARBA" id="ARBA00023242"/>
    </source>
</evidence>
<evidence type="ECO:0000313" key="11">
    <source>
        <dbReference type="Proteomes" id="UP000694866"/>
    </source>
</evidence>
<evidence type="ECO:0000256" key="2">
    <source>
        <dbReference type="ARBA" id="ARBA00022723"/>
    </source>
</evidence>
<keyword evidence="5" id="KW-0862">Zinc</keyword>
<dbReference type="GO" id="GO:0006357">
    <property type="term" value="P:regulation of transcription by RNA polymerase II"/>
    <property type="evidence" value="ECO:0007669"/>
    <property type="project" value="TreeGrafter"/>
</dbReference>
<feature type="domain" description="C2H2-type" evidence="10">
    <location>
        <begin position="144"/>
        <end position="173"/>
    </location>
</feature>
<dbReference type="Pfam" id="PF00096">
    <property type="entry name" value="zf-C2H2"/>
    <property type="match status" value="5"/>
</dbReference>
<evidence type="ECO:0000256" key="3">
    <source>
        <dbReference type="ARBA" id="ARBA00022737"/>
    </source>
</evidence>
<accession>A0A9R1U6X3</accession>
<feature type="domain" description="C2H2-type" evidence="10">
    <location>
        <begin position="175"/>
        <end position="203"/>
    </location>
</feature>
<dbReference type="SMART" id="SM00355">
    <property type="entry name" value="ZnF_C2H2"/>
    <property type="match status" value="11"/>
</dbReference>
<proteinExistence type="predicted"/>
<dbReference type="OrthoDB" id="2687452at2759"/>
<evidence type="ECO:0000256" key="4">
    <source>
        <dbReference type="ARBA" id="ARBA00022771"/>
    </source>
</evidence>
<dbReference type="PANTHER" id="PTHR24404:SF110">
    <property type="entry name" value="C2H2-TYPE DOMAIN-CONTAINING PROTEIN"/>
    <property type="match status" value="1"/>
</dbReference>
<dbReference type="GO" id="GO:0000978">
    <property type="term" value="F:RNA polymerase II cis-regulatory region sequence-specific DNA binding"/>
    <property type="evidence" value="ECO:0007669"/>
    <property type="project" value="TreeGrafter"/>
</dbReference>
<sequence>MGHFHEDEPEDGVPDERLPASNSELDIAKKQQDKIYKCSYEGCEKSYGKLSLLERHLRGHVGEKPWKCTFPRCGKAYTTSFKLKKHRNTHDNFSRPFSPDLPDLPPAKKPKTLHKCTYEGCEATFKKRDRLEGHIRQHKGERPFKCTVENCDKAYATNSHLKRHVQSHTKVSTSLICDICSLALSNRQNLLRHHKRVHSSNRLYCEECNQTFRKKSNFAEHMATIHTGQVITCDKCTKTFKTSALLTRHYRTHIKSYPCDRADCKRVFNKFIELRRHKQNDHVNEYKCPKCEKAFLSRSHVKYHLQVHSGSLIPCPYDMCYKTYSYQNNLDFHIRSAHMNIKVYCDICKLGFNDKATIRRHIQTLHMCKVKTKNERKKERKKRRDAGRAKKSMVSKLCGLELPFTDEKAVLTRSPRVCATNVTFPAAENASP</sequence>
<dbReference type="InterPro" id="IPR036236">
    <property type="entry name" value="Znf_C2H2_sf"/>
</dbReference>
<dbReference type="Proteomes" id="UP000694866">
    <property type="component" value="Unplaced"/>
</dbReference>
<keyword evidence="6" id="KW-0238">DNA-binding</keyword>
<dbReference type="GeneID" id="105270226"/>
<keyword evidence="2" id="KW-0479">Metal-binding</keyword>
<dbReference type="SUPFAM" id="SSF57667">
    <property type="entry name" value="beta-beta-alpha zinc fingers"/>
    <property type="match status" value="5"/>
</dbReference>
<feature type="domain" description="C2H2-type" evidence="10">
    <location>
        <begin position="231"/>
        <end position="258"/>
    </location>
</feature>
<dbReference type="PROSITE" id="PS50157">
    <property type="entry name" value="ZINC_FINGER_C2H2_2"/>
    <property type="match status" value="10"/>
</dbReference>
<dbReference type="PROSITE" id="PS00028">
    <property type="entry name" value="ZINC_FINGER_C2H2_1"/>
    <property type="match status" value="11"/>
</dbReference>
<dbReference type="PANTHER" id="PTHR24404">
    <property type="entry name" value="ZINC FINGER PROTEIN"/>
    <property type="match status" value="1"/>
</dbReference>
<dbReference type="InterPro" id="IPR013087">
    <property type="entry name" value="Znf_C2H2_type"/>
</dbReference>
<feature type="domain" description="C2H2-type" evidence="10">
    <location>
        <begin position="286"/>
        <end position="313"/>
    </location>
</feature>
<dbReference type="RefSeq" id="XP_011309346.1">
    <property type="nucleotide sequence ID" value="XM_011311044.1"/>
</dbReference>
<feature type="domain" description="C2H2-type" evidence="10">
    <location>
        <begin position="313"/>
        <end position="343"/>
    </location>
</feature>
<feature type="domain" description="C2H2-type" evidence="10">
    <location>
        <begin position="66"/>
        <end position="90"/>
    </location>
</feature>